<accession>A0ABV2EN91</accession>
<name>A0ABV2EN91_9CAUL</name>
<dbReference type="EMBL" id="JBEPLU010000003">
    <property type="protein sequence ID" value="MET3528528.1"/>
    <property type="molecule type" value="Genomic_DNA"/>
</dbReference>
<reference evidence="1 2" key="1">
    <citation type="submission" date="2024-06" db="EMBL/GenBank/DDBJ databases">
        <title>Genomic Encyclopedia of Type Strains, Phase IV (KMG-IV): sequencing the most valuable type-strain genomes for metagenomic binning, comparative biology and taxonomic classification.</title>
        <authorList>
            <person name="Goeker M."/>
        </authorList>
    </citation>
    <scope>NUCLEOTIDE SEQUENCE [LARGE SCALE GENOMIC DNA]</scope>
    <source>
        <strain evidence="1 2">DSM 17809</strain>
    </source>
</reference>
<keyword evidence="2" id="KW-1185">Reference proteome</keyword>
<organism evidence="1 2">
    <name type="scientific">Phenylobacterium koreense</name>
    <dbReference type="NCBI Taxonomy" id="266125"/>
    <lineage>
        <taxon>Bacteria</taxon>
        <taxon>Pseudomonadati</taxon>
        <taxon>Pseudomonadota</taxon>
        <taxon>Alphaproteobacteria</taxon>
        <taxon>Caulobacterales</taxon>
        <taxon>Caulobacteraceae</taxon>
        <taxon>Phenylobacterium</taxon>
    </lineage>
</organism>
<evidence type="ECO:0000313" key="2">
    <source>
        <dbReference type="Proteomes" id="UP001549110"/>
    </source>
</evidence>
<protein>
    <submittedName>
        <fullName evidence="1">Uncharacterized protein</fullName>
    </submittedName>
</protein>
<sequence>MLHRLHHVFFHRAHGNTELIGDLPRFSPLKAMQDKNPTCARRETKQGFGGCAKLLLARQDAIGVEILFGMTLGVEYYVGVGLAREAATSSIGEHAGGDLEDKASEMLNGLIAVASDDPGEDLLNKIVDLGGIWDPPSEILRQPLA</sequence>
<evidence type="ECO:0000313" key="1">
    <source>
        <dbReference type="EMBL" id="MET3528528.1"/>
    </source>
</evidence>
<dbReference type="Proteomes" id="UP001549110">
    <property type="component" value="Unassembled WGS sequence"/>
</dbReference>
<gene>
    <name evidence="1" type="ORF">ABID41_003667</name>
</gene>
<comment type="caution">
    <text evidence="1">The sequence shown here is derived from an EMBL/GenBank/DDBJ whole genome shotgun (WGS) entry which is preliminary data.</text>
</comment>
<proteinExistence type="predicted"/>